<accession>A0A6I2LBM6</accession>
<gene>
    <name evidence="3" type="ORF">GJ699_27110</name>
</gene>
<dbReference type="Pfam" id="PF11776">
    <property type="entry name" value="RcnB"/>
    <property type="match status" value="1"/>
</dbReference>
<comment type="caution">
    <text evidence="3">The sequence shown here is derived from an EMBL/GenBank/DDBJ whole genome shotgun (WGS) entry which is preliminary data.</text>
</comment>
<keyword evidence="4" id="KW-1185">Reference proteome</keyword>
<dbReference type="InterPro" id="IPR024572">
    <property type="entry name" value="RcnB"/>
</dbReference>
<dbReference type="Proteomes" id="UP000433309">
    <property type="component" value="Unassembled WGS sequence"/>
</dbReference>
<organism evidence="3 4">
    <name type="scientific">Duganella guangzhouensis</name>
    <dbReference type="NCBI Taxonomy" id="2666084"/>
    <lineage>
        <taxon>Bacteria</taxon>
        <taxon>Pseudomonadati</taxon>
        <taxon>Pseudomonadota</taxon>
        <taxon>Betaproteobacteria</taxon>
        <taxon>Burkholderiales</taxon>
        <taxon>Oxalobacteraceae</taxon>
        <taxon>Telluria group</taxon>
        <taxon>Duganella</taxon>
    </lineage>
</organism>
<evidence type="ECO:0000313" key="4">
    <source>
        <dbReference type="Proteomes" id="UP000433309"/>
    </source>
</evidence>
<feature type="chain" id="PRO_5026074719" description="RcnB family protein" evidence="2">
    <location>
        <begin position="24"/>
        <end position="147"/>
    </location>
</feature>
<dbReference type="EMBL" id="WKJK01000018">
    <property type="protein sequence ID" value="MRW93669.1"/>
    <property type="molecule type" value="Genomic_DNA"/>
</dbReference>
<evidence type="ECO:0008006" key="5">
    <source>
        <dbReference type="Google" id="ProtNLM"/>
    </source>
</evidence>
<keyword evidence="2" id="KW-0732">Signal</keyword>
<proteinExistence type="predicted"/>
<feature type="compositionally biased region" description="Basic and acidic residues" evidence="1">
    <location>
        <begin position="25"/>
        <end position="96"/>
    </location>
</feature>
<evidence type="ECO:0000256" key="1">
    <source>
        <dbReference type="SAM" id="MobiDB-lite"/>
    </source>
</evidence>
<dbReference type="AlphaFoldDB" id="A0A6I2LBM6"/>
<evidence type="ECO:0000313" key="3">
    <source>
        <dbReference type="EMBL" id="MRW93669.1"/>
    </source>
</evidence>
<evidence type="ECO:0000256" key="2">
    <source>
        <dbReference type="SAM" id="SignalP"/>
    </source>
</evidence>
<feature type="region of interest" description="Disordered" evidence="1">
    <location>
        <begin position="20"/>
        <end position="96"/>
    </location>
</feature>
<dbReference type="Gene3D" id="3.10.450.160">
    <property type="entry name" value="inner membrane protein cigr"/>
    <property type="match status" value="1"/>
</dbReference>
<dbReference type="RefSeq" id="WP_154382283.1">
    <property type="nucleotide sequence ID" value="NZ_WKJK01000018.1"/>
</dbReference>
<reference evidence="3 4" key="1">
    <citation type="submission" date="2019-11" db="EMBL/GenBank/DDBJ databases">
        <title>Novel species isolated from a subtropical stream in China.</title>
        <authorList>
            <person name="Lu H."/>
        </authorList>
    </citation>
    <scope>NUCLEOTIDE SEQUENCE [LARGE SCALE GENOMIC DNA]</scope>
    <source>
        <strain evidence="3 4">FT80W</strain>
    </source>
</reference>
<sequence>MNSNRMMAAVLAALIGVSGVASAQDRGDRDNRDNRDNRRDQPAHEARDNRDKGDNRRVDYSPERRNDRQDYHHDDRRDNDRGAGPRHDLRKGGRLPAEYRNRQYVVENWRDHHLNAPPRGYHWVQTGGDYVLVAITTGIIASLILNN</sequence>
<name>A0A6I2LBM6_9BURK</name>
<feature type="signal peptide" evidence="2">
    <location>
        <begin position="1"/>
        <end position="23"/>
    </location>
</feature>
<protein>
    <recommendedName>
        <fullName evidence="5">RcnB family protein</fullName>
    </recommendedName>
</protein>